<dbReference type="EMBL" id="JAQOWY010000457">
    <property type="protein sequence ID" value="KAK1841784.1"/>
    <property type="molecule type" value="Genomic_DNA"/>
</dbReference>
<feature type="region of interest" description="Disordered" evidence="1">
    <location>
        <begin position="1"/>
        <end position="79"/>
    </location>
</feature>
<feature type="compositionally biased region" description="Polar residues" evidence="1">
    <location>
        <begin position="25"/>
        <end position="34"/>
    </location>
</feature>
<protein>
    <submittedName>
        <fullName evidence="2">Uncharacterized protein</fullName>
    </submittedName>
</protein>
<name>A0AAD9E8K1_9PEZI</name>
<dbReference type="Proteomes" id="UP001243330">
    <property type="component" value="Unassembled WGS sequence"/>
</dbReference>
<keyword evidence="3" id="KW-1185">Reference proteome</keyword>
<feature type="compositionally biased region" description="Basic and acidic residues" evidence="1">
    <location>
        <begin position="9"/>
        <end position="24"/>
    </location>
</feature>
<comment type="caution">
    <text evidence="2">The sequence shown here is derived from an EMBL/GenBank/DDBJ whole genome shotgun (WGS) entry which is preliminary data.</text>
</comment>
<organism evidence="2 3">
    <name type="scientific">Colletotrichum chrysophilum</name>
    <dbReference type="NCBI Taxonomy" id="1836956"/>
    <lineage>
        <taxon>Eukaryota</taxon>
        <taxon>Fungi</taxon>
        <taxon>Dikarya</taxon>
        <taxon>Ascomycota</taxon>
        <taxon>Pezizomycotina</taxon>
        <taxon>Sordariomycetes</taxon>
        <taxon>Hypocreomycetidae</taxon>
        <taxon>Glomerellales</taxon>
        <taxon>Glomerellaceae</taxon>
        <taxon>Colletotrichum</taxon>
        <taxon>Colletotrichum gloeosporioides species complex</taxon>
    </lineage>
</organism>
<gene>
    <name evidence="2" type="ORF">CCHR01_15600</name>
</gene>
<evidence type="ECO:0000256" key="1">
    <source>
        <dbReference type="SAM" id="MobiDB-lite"/>
    </source>
</evidence>
<evidence type="ECO:0000313" key="2">
    <source>
        <dbReference type="EMBL" id="KAK1841784.1"/>
    </source>
</evidence>
<feature type="compositionally biased region" description="Low complexity" evidence="1">
    <location>
        <begin position="35"/>
        <end position="47"/>
    </location>
</feature>
<dbReference type="AlphaFoldDB" id="A0AAD9E8K1"/>
<feature type="compositionally biased region" description="Low complexity" evidence="1">
    <location>
        <begin position="69"/>
        <end position="79"/>
    </location>
</feature>
<accession>A0AAD9E8K1</accession>
<evidence type="ECO:0000313" key="3">
    <source>
        <dbReference type="Proteomes" id="UP001243330"/>
    </source>
</evidence>
<feature type="compositionally biased region" description="Polar residues" evidence="1">
    <location>
        <begin position="50"/>
        <end position="60"/>
    </location>
</feature>
<reference evidence="2" key="1">
    <citation type="submission" date="2023-01" db="EMBL/GenBank/DDBJ databases">
        <title>Colletotrichum chrysophilum M932 genome sequence.</title>
        <authorList>
            <person name="Baroncelli R."/>
        </authorList>
    </citation>
    <scope>NUCLEOTIDE SEQUENCE</scope>
    <source>
        <strain evidence="2">M932</strain>
    </source>
</reference>
<sequence length="79" mass="8727">MWLLTAVGGDDRLQVGSRRTDSRGVSRNTRWQHSQAWEAAQQPAVAASGRSDSQTQTLSLHQHQHQRQQRAAPAAAVAR</sequence>
<proteinExistence type="predicted"/>